<comment type="similarity">
    <text evidence="2 8">Belongs to the TonB-dependent receptor family.</text>
</comment>
<dbReference type="RefSeq" id="WP_258810357.1">
    <property type="nucleotide sequence ID" value="NZ_JANUGU010000001.1"/>
</dbReference>
<dbReference type="Gene3D" id="3.55.50.30">
    <property type="match status" value="1"/>
</dbReference>
<reference evidence="11 12" key="1">
    <citation type="submission" date="2022-08" db="EMBL/GenBank/DDBJ databases">
        <title>Reclassification of Massilia species as members of the genera Telluria, Duganella, Pseudoduganella, Mokoshia gen. nov. and Zemynaea gen. nov. using orthogonal and non-orthogonal genome-based approaches.</title>
        <authorList>
            <person name="Bowman J.P."/>
        </authorList>
    </citation>
    <scope>NUCLEOTIDE SEQUENCE [LARGE SCALE GENOMIC DNA]</scope>
    <source>
        <strain evidence="11 12">JCM 31606</strain>
    </source>
</reference>
<evidence type="ECO:0000256" key="3">
    <source>
        <dbReference type="ARBA" id="ARBA00022448"/>
    </source>
</evidence>
<keyword evidence="9" id="KW-0732">Signal</keyword>
<keyword evidence="8" id="KW-0798">TonB box</keyword>
<gene>
    <name evidence="11" type="ORF">NX778_03885</name>
</gene>
<dbReference type="Gene3D" id="2.170.130.10">
    <property type="entry name" value="TonB-dependent receptor, plug domain"/>
    <property type="match status" value="1"/>
</dbReference>
<keyword evidence="3" id="KW-0813">Transport</keyword>
<evidence type="ECO:0000256" key="2">
    <source>
        <dbReference type="ARBA" id="ARBA00009810"/>
    </source>
</evidence>
<proteinExistence type="inferred from homology"/>
<feature type="chain" id="PRO_5045956685" evidence="9">
    <location>
        <begin position="27"/>
        <end position="1070"/>
    </location>
</feature>
<dbReference type="InterPro" id="IPR012910">
    <property type="entry name" value="Plug_dom"/>
</dbReference>
<dbReference type="InterPro" id="IPR011662">
    <property type="entry name" value="Secretin/TonB_short_N"/>
</dbReference>
<evidence type="ECO:0000256" key="9">
    <source>
        <dbReference type="SAM" id="SignalP"/>
    </source>
</evidence>
<evidence type="ECO:0000256" key="8">
    <source>
        <dbReference type="RuleBase" id="RU003357"/>
    </source>
</evidence>
<evidence type="ECO:0000313" key="12">
    <source>
        <dbReference type="Proteomes" id="UP001204621"/>
    </source>
</evidence>
<sequence>MITAQRCGGIAIAVLSCCVAAQSTGAQPVRKEFNIPAGPAPQAIAAFARQADVNIVAPGDQLARLSLNEVKGSFTVAEALARMLAGSGFTSKTNSDGAIVIMAAPASPAPPVLTERPPMPSVIVSGFRASVNTALALKREADGIMDAIVAEDVARFPDANLAESLQRVPGVALTRGEGGEGRQITVRGLSPRYTRVRINGIEASAASGASDINDATNRTRAFDFSVFASELFNKLVVRKTSEAAVEEGSLGATVDLRAPRPFDFKGATVSVGGQELHNSLTGKTQPRLALLLSNRWETDYGKFGALVSAAYSKRRATEEGYEAVNLLSASNDGGFCSPLGAAVQNPADDPAKGTTAAACGYGVPRTSDPAAYNAVMSRTDDYGQTVAKPAPGSGAFAPRIPRYRRSETDYERSGITNAWQWRNSDTSINLDLMYGKFANKRYDNYIEAISFARSMAQANGKPESSIVAADFSQDGSWDYGKFNGVDVRTEGLLDVYTTRFRQHVLSGSHKFSDTVKMNFLFGNSNSNLNNPSRATVQFDAPNVNGFSWDSRNNHHFPNLNFGMDVSNPGLFSFAPQDADGTVHGQFVGRYLDTTNKLETHELKLRWELDDKLAAHFGVSMRNNIWSNYEVGSGANGLALPAGITMADISRQIGGFGAGLGGSGVPSAWAAVDLDKFRAVADIECHCAAVPGSQYDLGNQVKRRVEEKIDALYGMLDFNHDLLGIGWRGNVGLRGASTTATSTALINVNDALLPNTGVKKYRDWLPSLNLTARLPSSVYLRFSAGKTLSRPEYVDLAPSVAVSTNSQTVAIGNPDLDPIRARTYDLQAEWYYGKNAMVSLGYYHKDINTFIQQVTARAPYNTLGLSNALLIISGGCSLTGGTPGCPTLPDSDVVVYRKVNTPGGPLDGLEFNLQAPFSFLPGFWRNFGLLANATAVKSRITYITRVDNPATPVNEQLSQTSDFTGLSPRTYNLTLFYEDPRFAARVSAAHRSRYLSAVLGNVNGADYTFVDGTTNIDMSLSYSITPRLRLTLEGQNLTDTPLRYGKDLRRNDTLLYVHFGRSVMLGLNYRY</sequence>
<dbReference type="EMBL" id="JANUGU010000001">
    <property type="protein sequence ID" value="MCS0657201.1"/>
    <property type="molecule type" value="Genomic_DNA"/>
</dbReference>
<comment type="caution">
    <text evidence="11">The sequence shown here is derived from an EMBL/GenBank/DDBJ whole genome shotgun (WGS) entry which is preliminary data.</text>
</comment>
<dbReference type="InterPro" id="IPR036942">
    <property type="entry name" value="Beta-barrel_TonB_sf"/>
</dbReference>
<keyword evidence="6 8" id="KW-0472">Membrane</keyword>
<dbReference type="Pfam" id="PF00593">
    <property type="entry name" value="TonB_dep_Rec_b-barrel"/>
    <property type="match status" value="1"/>
</dbReference>
<evidence type="ECO:0000256" key="7">
    <source>
        <dbReference type="ARBA" id="ARBA00023237"/>
    </source>
</evidence>
<evidence type="ECO:0000256" key="6">
    <source>
        <dbReference type="ARBA" id="ARBA00023136"/>
    </source>
</evidence>
<keyword evidence="7" id="KW-0998">Cell outer membrane</keyword>
<comment type="subcellular location">
    <subcellularLocation>
        <location evidence="1 8">Cell outer membrane</location>
    </subcellularLocation>
</comment>
<keyword evidence="5" id="KW-0408">Iron</keyword>
<dbReference type="SUPFAM" id="SSF56935">
    <property type="entry name" value="Porins"/>
    <property type="match status" value="1"/>
</dbReference>
<keyword evidence="11" id="KW-0675">Receptor</keyword>
<feature type="domain" description="Secretin/TonB short N-terminal" evidence="10">
    <location>
        <begin position="53"/>
        <end position="104"/>
    </location>
</feature>
<dbReference type="InterPro" id="IPR010104">
    <property type="entry name" value="TonB_rcpt_bac"/>
</dbReference>
<evidence type="ECO:0000256" key="4">
    <source>
        <dbReference type="ARBA" id="ARBA00022496"/>
    </source>
</evidence>
<dbReference type="Proteomes" id="UP001204621">
    <property type="component" value="Unassembled WGS sequence"/>
</dbReference>
<dbReference type="SMART" id="SM00965">
    <property type="entry name" value="STN"/>
    <property type="match status" value="1"/>
</dbReference>
<evidence type="ECO:0000259" key="10">
    <source>
        <dbReference type="SMART" id="SM00965"/>
    </source>
</evidence>
<keyword evidence="4" id="KW-0406">Ion transport</keyword>
<dbReference type="PANTHER" id="PTHR40980:SF3">
    <property type="entry name" value="TONB-DEPENDENT RECEPTOR-LIKE BETA-BARREL DOMAIN-CONTAINING PROTEIN"/>
    <property type="match status" value="1"/>
</dbReference>
<dbReference type="Gene3D" id="2.40.170.20">
    <property type="entry name" value="TonB-dependent receptor, beta-barrel domain"/>
    <property type="match status" value="1"/>
</dbReference>
<protein>
    <submittedName>
        <fullName evidence="11">TonB-dependent receptor</fullName>
    </submittedName>
</protein>
<organism evidence="11 12">
    <name type="scientific">Massilia terrae</name>
    <dbReference type="NCBI Taxonomy" id="1811224"/>
    <lineage>
        <taxon>Bacteria</taxon>
        <taxon>Pseudomonadati</taxon>
        <taxon>Pseudomonadota</taxon>
        <taxon>Betaproteobacteria</taxon>
        <taxon>Burkholderiales</taxon>
        <taxon>Oxalobacteraceae</taxon>
        <taxon>Telluria group</taxon>
        <taxon>Massilia</taxon>
    </lineage>
</organism>
<dbReference type="CDD" id="cd01347">
    <property type="entry name" value="ligand_gated_channel"/>
    <property type="match status" value="1"/>
</dbReference>
<dbReference type="PROSITE" id="PS51257">
    <property type="entry name" value="PROKAR_LIPOPROTEIN"/>
    <property type="match status" value="1"/>
</dbReference>
<dbReference type="InterPro" id="IPR037066">
    <property type="entry name" value="Plug_dom_sf"/>
</dbReference>
<dbReference type="NCBIfam" id="TIGR01782">
    <property type="entry name" value="TonB-Xanth-Caul"/>
    <property type="match status" value="1"/>
</dbReference>
<keyword evidence="12" id="KW-1185">Reference proteome</keyword>
<name>A0ABT2CUC4_9BURK</name>
<feature type="signal peptide" evidence="9">
    <location>
        <begin position="1"/>
        <end position="26"/>
    </location>
</feature>
<evidence type="ECO:0000256" key="1">
    <source>
        <dbReference type="ARBA" id="ARBA00004442"/>
    </source>
</evidence>
<dbReference type="PANTHER" id="PTHR40980">
    <property type="entry name" value="PLUG DOMAIN-CONTAINING PROTEIN"/>
    <property type="match status" value="1"/>
</dbReference>
<dbReference type="InterPro" id="IPR000531">
    <property type="entry name" value="Beta-barrel_TonB"/>
</dbReference>
<evidence type="ECO:0000313" key="11">
    <source>
        <dbReference type="EMBL" id="MCS0657201.1"/>
    </source>
</evidence>
<evidence type="ECO:0000256" key="5">
    <source>
        <dbReference type="ARBA" id="ARBA00023004"/>
    </source>
</evidence>
<dbReference type="Pfam" id="PF07715">
    <property type="entry name" value="Plug"/>
    <property type="match status" value="1"/>
</dbReference>
<accession>A0ABT2CUC4</accession>
<keyword evidence="4" id="KW-0410">Iron transport</keyword>